<feature type="region of interest" description="Disordered" evidence="8">
    <location>
        <begin position="495"/>
        <end position="536"/>
    </location>
</feature>
<dbReference type="PANTHER" id="PTHR31780">
    <property type="entry name" value="STRESS RESPONSE PROTEIN NST1-RELATED"/>
    <property type="match status" value="1"/>
</dbReference>
<accession>A0AAF0AWX4</accession>
<evidence type="ECO:0000256" key="7">
    <source>
        <dbReference type="RuleBase" id="RU049441"/>
    </source>
</evidence>
<evidence type="ECO:0000313" key="9">
    <source>
        <dbReference type="EMBL" id="WBW73743.1"/>
    </source>
</evidence>
<feature type="compositionally biased region" description="Basic residues" evidence="8">
    <location>
        <begin position="34"/>
        <end position="47"/>
    </location>
</feature>
<evidence type="ECO:0000256" key="8">
    <source>
        <dbReference type="SAM" id="MobiDB-lite"/>
    </source>
</evidence>
<organism evidence="9 10">
    <name type="scientific">Schizosaccharomyces osmophilus</name>
    <dbReference type="NCBI Taxonomy" id="2545709"/>
    <lineage>
        <taxon>Eukaryota</taxon>
        <taxon>Fungi</taxon>
        <taxon>Dikarya</taxon>
        <taxon>Ascomycota</taxon>
        <taxon>Taphrinomycotina</taxon>
        <taxon>Schizosaccharomycetes</taxon>
        <taxon>Schizosaccharomycetales</taxon>
        <taxon>Schizosaccharomycetaceae</taxon>
        <taxon>Schizosaccharomyces</taxon>
    </lineage>
</organism>
<keyword evidence="4 7" id="KW-0963">Cytoplasm</keyword>
<keyword evidence="5 7" id="KW-0346">Stress response</keyword>
<feature type="region of interest" description="Disordered" evidence="8">
    <location>
        <begin position="985"/>
        <end position="1010"/>
    </location>
</feature>
<sequence length="1110" mass="125947">MGSRELCIEALNAGIQPPSFKDLLLPVSNPAANAKKRNKKKKRQKAKKQAEVSAGAPGMSEDEGLSKIEQLSMHPALDKLMAEKDKEYMEYRRNIESNFTASPNGSSQYYPSLDDMNAISSTDWQFTLESNAAAEPSDECIISSSHIVDEAEFPIHFPTLEEAASSSNMSANSVQNNMSSFPPIEPILPLPTSTSSKKKKKKKKKSKNANPVTIEPIDSQTDAQDDFPSQDQSCYDNADQHGFSSFPNTDFGKPKDKIWAASNTEEREQIREFWLSLSEVERRSLVKVEKEAVLQKMKEQQKYSCSCSVCGRKRLAIEEELEVLYDAYYEELEQYANIQRNRALMQHSNALDEITAPITSPPHVEINEIVDKEESEKDIGFQTESETPEGSIGEDVFHQNDVSVEDGEELSVDKKVSAFTEQFDSIDVDANQVENLPYTPMDPSRHHEKNSYHADLYNFGSSLTVKGGILTVADDLLKNDGKKFIEMMEQLAERRMQREDNSTFHEPEMYDSGIEYDENEDEEDEDIEEEDEDELDLMTDEQRMEEGRRMFQIFAARLFEQRVLQAYREKVAQQRQAKLLEEIEEENRRKQERELRKLKEKERKRDKKKQQRLAKEEERQKREAERLAEETAQKASEAKKAEESRKRKEEQRLKKEEKKRLQDLERQRKEERRRMEAEERQKQKEQEKKLKKQQEEERQNALLEQQLRLQEIKEQKLRQKELEEEEKRRNKEEQENLSLARTKEVEEAEQRLREAKIAAFFAPSKEDAISVASHPPSLPQGLPNAYLQKEPHLSPSGASSTTPNLHSIQSREVNTLPFGTPQPKPIYQNPVLLPERLTPSPSFVSSSSFSSPLNIPNSSLCIDNNGRSRQFSTGTPNLLNPNRNSNGLYSPVSLLNNHGSFGLSPGTRNSLGQTASVHYPRFSNCISPLSRKLSSSNTPPLLSRLNLVSNAQQNPSELNGMAGNHASNMDMATSKETLMGSFGTEALGLGSPTPMRSRPTPIRRPSQNNPLLMKKPLKEERVGSRALLDENSDTVLSQNPALGASYDGLNRRGSQGYAKSLNYSSWNSPNNTSFYNPLSSGPWSSALGAFTPNSLTTDAPRGQYTWANKG</sequence>
<feature type="region of interest" description="Disordered" evidence="8">
    <location>
        <begin position="26"/>
        <end position="65"/>
    </location>
</feature>
<dbReference type="AlphaFoldDB" id="A0AAF0AWX4"/>
<feature type="region of interest" description="Disordered" evidence="8">
    <location>
        <begin position="597"/>
        <end position="698"/>
    </location>
</feature>
<protein>
    <recommendedName>
        <fullName evidence="3 7">Stress response protein NST1</fullName>
    </recommendedName>
</protein>
<comment type="function">
    <text evidence="7">May act as a negative regulator of salt tolerance.</text>
</comment>
<dbReference type="PANTHER" id="PTHR31780:SF10">
    <property type="entry name" value="LD36051P"/>
    <property type="match status" value="1"/>
</dbReference>
<dbReference type="EMBL" id="CP115612">
    <property type="protein sequence ID" value="WBW73743.1"/>
    <property type="molecule type" value="Genomic_DNA"/>
</dbReference>
<reference evidence="9 10" key="1">
    <citation type="journal article" date="2023" name="G3 (Bethesda)">
        <title>A high-quality reference genome for the fission yeast Schizosaccharomyces osmophilus.</title>
        <authorList>
            <person name="Jia G.S."/>
            <person name="Zhang W.C."/>
            <person name="Liang Y."/>
            <person name="Liu X.H."/>
            <person name="Rhind N."/>
            <person name="Pidoux A."/>
            <person name="Brysch-Herzberg M."/>
            <person name="Du L.L."/>
        </authorList>
    </citation>
    <scope>NUCLEOTIDE SEQUENCE [LARGE SCALE GENOMIC DNA]</scope>
    <source>
        <strain evidence="9 10">CBS 15793</strain>
    </source>
</reference>
<feature type="compositionally biased region" description="Basic and acidic residues" evidence="8">
    <location>
        <begin position="495"/>
        <end position="508"/>
    </location>
</feature>
<dbReference type="InterPro" id="IPR051195">
    <property type="entry name" value="Fungal_stress_NST1"/>
</dbReference>
<comment type="subcellular location">
    <subcellularLocation>
        <location evidence="1 7">Cytoplasm</location>
    </subcellularLocation>
</comment>
<dbReference type="KEGG" id="som:SOMG_02885"/>
<keyword evidence="6 7" id="KW-0175">Coiled coil</keyword>
<proteinExistence type="inferred from homology"/>
<evidence type="ECO:0000256" key="6">
    <source>
        <dbReference type="ARBA" id="ARBA00023054"/>
    </source>
</evidence>
<gene>
    <name evidence="9" type="primary">nst1</name>
    <name evidence="9" type="ORF">SOMG_02885</name>
</gene>
<evidence type="ECO:0000256" key="2">
    <source>
        <dbReference type="ARBA" id="ARBA00007112"/>
    </source>
</evidence>
<dbReference type="GeneID" id="80876365"/>
<evidence type="ECO:0000256" key="5">
    <source>
        <dbReference type="ARBA" id="ARBA00023016"/>
    </source>
</evidence>
<feature type="compositionally biased region" description="Basic and acidic residues" evidence="8">
    <location>
        <begin position="718"/>
        <end position="734"/>
    </location>
</feature>
<dbReference type="Proteomes" id="UP001212411">
    <property type="component" value="Chromosome 2"/>
</dbReference>
<feature type="compositionally biased region" description="Basic and acidic residues" evidence="8">
    <location>
        <begin position="613"/>
        <end position="698"/>
    </location>
</feature>
<feature type="compositionally biased region" description="Basic residues" evidence="8">
    <location>
        <begin position="196"/>
        <end position="207"/>
    </location>
</feature>
<dbReference type="RefSeq" id="XP_056037986.1">
    <property type="nucleotide sequence ID" value="XM_056181676.1"/>
</dbReference>
<name>A0AAF0AWX4_9SCHI</name>
<dbReference type="Pfam" id="PF13945">
    <property type="entry name" value="NST1"/>
    <property type="match status" value="1"/>
</dbReference>
<dbReference type="GO" id="GO:0005737">
    <property type="term" value="C:cytoplasm"/>
    <property type="evidence" value="ECO:0007669"/>
    <property type="project" value="UniProtKB-SubCell"/>
</dbReference>
<dbReference type="InterPro" id="IPR025279">
    <property type="entry name" value="NST1"/>
</dbReference>
<feature type="compositionally biased region" description="Polar residues" evidence="8">
    <location>
        <begin position="218"/>
        <end position="234"/>
    </location>
</feature>
<evidence type="ECO:0000256" key="1">
    <source>
        <dbReference type="ARBA" id="ARBA00004496"/>
    </source>
</evidence>
<evidence type="ECO:0000256" key="4">
    <source>
        <dbReference type="ARBA" id="ARBA00022490"/>
    </source>
</evidence>
<dbReference type="CDD" id="cd22265">
    <property type="entry name" value="UDM1_RNF168"/>
    <property type="match status" value="1"/>
</dbReference>
<evidence type="ECO:0000313" key="10">
    <source>
        <dbReference type="Proteomes" id="UP001212411"/>
    </source>
</evidence>
<evidence type="ECO:0000256" key="3">
    <source>
        <dbReference type="ARBA" id="ARBA00020733"/>
    </source>
</evidence>
<feature type="region of interest" description="Disordered" evidence="8">
    <location>
        <begin position="168"/>
        <end position="234"/>
    </location>
</feature>
<feature type="compositionally biased region" description="Low complexity" evidence="8">
    <location>
        <begin position="168"/>
        <end position="180"/>
    </location>
</feature>
<keyword evidence="10" id="KW-1185">Reference proteome</keyword>
<comment type="similarity">
    <text evidence="2 7">Belongs to the NST1 family.</text>
</comment>
<feature type="region of interest" description="Disordered" evidence="8">
    <location>
        <begin position="718"/>
        <end position="744"/>
    </location>
</feature>
<feature type="compositionally biased region" description="Acidic residues" evidence="8">
    <location>
        <begin position="514"/>
        <end position="536"/>
    </location>
</feature>